<accession>A0A5A7Q5B4</accession>
<keyword evidence="3" id="KW-1185">Reference proteome</keyword>
<comment type="caution">
    <text evidence="2">The sequence shown here is derived from an EMBL/GenBank/DDBJ whole genome shotgun (WGS) entry which is preliminary data.</text>
</comment>
<feature type="region of interest" description="Disordered" evidence="1">
    <location>
        <begin position="27"/>
        <end position="52"/>
    </location>
</feature>
<dbReference type="Proteomes" id="UP000325081">
    <property type="component" value="Unassembled WGS sequence"/>
</dbReference>
<reference evidence="3" key="1">
    <citation type="journal article" date="2019" name="Curr. Biol.">
        <title>Genome Sequence of Striga asiatica Provides Insight into the Evolution of Plant Parasitism.</title>
        <authorList>
            <person name="Yoshida S."/>
            <person name="Kim S."/>
            <person name="Wafula E.K."/>
            <person name="Tanskanen J."/>
            <person name="Kim Y.M."/>
            <person name="Honaas L."/>
            <person name="Yang Z."/>
            <person name="Spallek T."/>
            <person name="Conn C.E."/>
            <person name="Ichihashi Y."/>
            <person name="Cheong K."/>
            <person name="Cui S."/>
            <person name="Der J.P."/>
            <person name="Gundlach H."/>
            <person name="Jiao Y."/>
            <person name="Hori C."/>
            <person name="Ishida J.K."/>
            <person name="Kasahara H."/>
            <person name="Kiba T."/>
            <person name="Kim M.S."/>
            <person name="Koo N."/>
            <person name="Laohavisit A."/>
            <person name="Lee Y.H."/>
            <person name="Lumba S."/>
            <person name="McCourt P."/>
            <person name="Mortimer J.C."/>
            <person name="Mutuku J.M."/>
            <person name="Nomura T."/>
            <person name="Sasaki-Sekimoto Y."/>
            <person name="Seto Y."/>
            <person name="Wang Y."/>
            <person name="Wakatake T."/>
            <person name="Sakakibara H."/>
            <person name="Demura T."/>
            <person name="Yamaguchi S."/>
            <person name="Yoneyama K."/>
            <person name="Manabe R.I."/>
            <person name="Nelson D.C."/>
            <person name="Schulman A.H."/>
            <person name="Timko M.P."/>
            <person name="dePamphilis C.W."/>
            <person name="Choi D."/>
            <person name="Shirasu K."/>
        </authorList>
    </citation>
    <scope>NUCLEOTIDE SEQUENCE [LARGE SCALE GENOMIC DNA]</scope>
    <source>
        <strain evidence="3">cv. UVA1</strain>
    </source>
</reference>
<evidence type="ECO:0000313" key="3">
    <source>
        <dbReference type="Proteomes" id="UP000325081"/>
    </source>
</evidence>
<proteinExistence type="predicted"/>
<evidence type="ECO:0000256" key="1">
    <source>
        <dbReference type="SAM" id="MobiDB-lite"/>
    </source>
</evidence>
<keyword evidence="2" id="KW-0378">Hydrolase</keyword>
<dbReference type="EMBL" id="BKCP01005861">
    <property type="protein sequence ID" value="GER40419.1"/>
    <property type="molecule type" value="Genomic_DNA"/>
</dbReference>
<dbReference type="AlphaFoldDB" id="A0A5A7Q5B4"/>
<evidence type="ECO:0000313" key="2">
    <source>
        <dbReference type="EMBL" id="GER40419.1"/>
    </source>
</evidence>
<gene>
    <name evidence="2" type="ORF">STAS_17089</name>
</gene>
<name>A0A5A7Q5B4_STRAF</name>
<protein>
    <submittedName>
        <fullName evidence="2">Glycosyl hydrolase</fullName>
    </submittedName>
</protein>
<dbReference type="GO" id="GO:0016787">
    <property type="term" value="F:hydrolase activity"/>
    <property type="evidence" value="ECO:0007669"/>
    <property type="project" value="UniProtKB-KW"/>
</dbReference>
<sequence length="111" mass="12734">MIADSRSLRHRSQGYVSYVVDSELEKRTNMRSSSNDADRRTCKRGQKSKNTYSQRYGYTDRENTINLSPETLFHNPGLSFVDDVYLSFVRNLCNSVVVLLSLPPSTFTCIQ</sequence>
<organism evidence="2 3">
    <name type="scientific">Striga asiatica</name>
    <name type="common">Asiatic witchweed</name>
    <name type="synonym">Buchnera asiatica</name>
    <dbReference type="NCBI Taxonomy" id="4170"/>
    <lineage>
        <taxon>Eukaryota</taxon>
        <taxon>Viridiplantae</taxon>
        <taxon>Streptophyta</taxon>
        <taxon>Embryophyta</taxon>
        <taxon>Tracheophyta</taxon>
        <taxon>Spermatophyta</taxon>
        <taxon>Magnoliopsida</taxon>
        <taxon>eudicotyledons</taxon>
        <taxon>Gunneridae</taxon>
        <taxon>Pentapetalae</taxon>
        <taxon>asterids</taxon>
        <taxon>lamiids</taxon>
        <taxon>Lamiales</taxon>
        <taxon>Orobanchaceae</taxon>
        <taxon>Buchnereae</taxon>
        <taxon>Striga</taxon>
    </lineage>
</organism>